<dbReference type="GO" id="GO:0000978">
    <property type="term" value="F:RNA polymerase II cis-regulatory region sequence-specific DNA binding"/>
    <property type="evidence" value="ECO:0007669"/>
    <property type="project" value="TreeGrafter"/>
</dbReference>
<evidence type="ECO:0000259" key="6">
    <source>
        <dbReference type="PROSITE" id="PS50090"/>
    </source>
</evidence>
<dbReference type="InterPro" id="IPR017930">
    <property type="entry name" value="Myb_dom"/>
</dbReference>
<accession>A0AAD3SJD9</accession>
<dbReference type="Pfam" id="PF13921">
    <property type="entry name" value="Myb_DNA-bind_6"/>
    <property type="match status" value="1"/>
</dbReference>
<keyword evidence="3" id="KW-0238">DNA-binding</keyword>
<evidence type="ECO:0000256" key="2">
    <source>
        <dbReference type="ARBA" id="ARBA00022737"/>
    </source>
</evidence>
<evidence type="ECO:0000313" key="10">
    <source>
        <dbReference type="Proteomes" id="UP001279734"/>
    </source>
</evidence>
<dbReference type="InterPro" id="IPR001005">
    <property type="entry name" value="SANT/Myb"/>
</dbReference>
<dbReference type="PANTHER" id="PTHR45614:SF218">
    <property type="entry name" value="TRANSCRIPTION FACTOR MYB119-RELATED"/>
    <property type="match status" value="1"/>
</dbReference>
<feature type="compositionally biased region" description="Polar residues" evidence="5">
    <location>
        <begin position="225"/>
        <end position="234"/>
    </location>
</feature>
<comment type="caution">
    <text evidence="9">The sequence shown here is derived from an EMBL/GenBank/DDBJ whole genome shotgun (WGS) entry which is preliminary data.</text>
</comment>
<dbReference type="CDD" id="cd00167">
    <property type="entry name" value="SANT"/>
    <property type="match status" value="2"/>
</dbReference>
<reference evidence="9" key="1">
    <citation type="submission" date="2023-05" db="EMBL/GenBank/DDBJ databases">
        <title>Nepenthes gracilis genome sequencing.</title>
        <authorList>
            <person name="Fukushima K."/>
        </authorList>
    </citation>
    <scope>NUCLEOTIDE SEQUENCE</scope>
    <source>
        <strain evidence="9">SING2019-196</strain>
    </source>
</reference>
<dbReference type="PROSITE" id="PS51293">
    <property type="entry name" value="SANT"/>
    <property type="match status" value="1"/>
</dbReference>
<evidence type="ECO:0000256" key="1">
    <source>
        <dbReference type="ARBA" id="ARBA00004123"/>
    </source>
</evidence>
<dbReference type="PROSITE" id="PS51294">
    <property type="entry name" value="HTH_MYB"/>
    <property type="match status" value="2"/>
</dbReference>
<dbReference type="Gene3D" id="1.10.10.60">
    <property type="entry name" value="Homeodomain-like"/>
    <property type="match status" value="2"/>
</dbReference>
<dbReference type="GO" id="GO:0000981">
    <property type="term" value="F:DNA-binding transcription factor activity, RNA polymerase II-specific"/>
    <property type="evidence" value="ECO:0007669"/>
    <property type="project" value="TreeGrafter"/>
</dbReference>
<evidence type="ECO:0000259" key="7">
    <source>
        <dbReference type="PROSITE" id="PS51293"/>
    </source>
</evidence>
<feature type="compositionally biased region" description="Low complexity" evidence="5">
    <location>
        <begin position="277"/>
        <end position="304"/>
    </location>
</feature>
<name>A0AAD3SJD9_NEPGR</name>
<protein>
    <submittedName>
        <fullName evidence="9">Uncharacterized protein</fullName>
    </submittedName>
</protein>
<feature type="domain" description="Myb-like" evidence="6">
    <location>
        <begin position="187"/>
        <end position="237"/>
    </location>
</feature>
<dbReference type="Proteomes" id="UP001279734">
    <property type="component" value="Unassembled WGS sequence"/>
</dbReference>
<dbReference type="InterPro" id="IPR017884">
    <property type="entry name" value="SANT_dom"/>
</dbReference>
<dbReference type="PROSITE" id="PS50090">
    <property type="entry name" value="MYB_LIKE"/>
    <property type="match status" value="2"/>
</dbReference>
<feature type="domain" description="Myb-like" evidence="6">
    <location>
        <begin position="140"/>
        <end position="186"/>
    </location>
</feature>
<keyword evidence="10" id="KW-1185">Reference proteome</keyword>
<evidence type="ECO:0000256" key="4">
    <source>
        <dbReference type="ARBA" id="ARBA00023242"/>
    </source>
</evidence>
<evidence type="ECO:0000256" key="5">
    <source>
        <dbReference type="SAM" id="MobiDB-lite"/>
    </source>
</evidence>
<comment type="subcellular location">
    <subcellularLocation>
        <location evidence="1">Nucleus</location>
    </subcellularLocation>
</comment>
<feature type="domain" description="HTH myb-type" evidence="8">
    <location>
        <begin position="191"/>
        <end position="241"/>
    </location>
</feature>
<dbReference type="PANTHER" id="PTHR45614">
    <property type="entry name" value="MYB PROTEIN-RELATED"/>
    <property type="match status" value="1"/>
</dbReference>
<evidence type="ECO:0000313" key="9">
    <source>
        <dbReference type="EMBL" id="GMH12233.1"/>
    </source>
</evidence>
<proteinExistence type="predicted"/>
<gene>
    <name evidence="9" type="ORF">Nepgr_014074</name>
</gene>
<dbReference type="SMART" id="SM00717">
    <property type="entry name" value="SANT"/>
    <property type="match status" value="2"/>
</dbReference>
<dbReference type="InterPro" id="IPR050560">
    <property type="entry name" value="MYB_TF"/>
</dbReference>
<sequence>MEGGGVGGGGGGGGGCGHGYGNLPSNPPLHRSNPPLSAIDRFLRGRTSHSAHHQALNNAKIKQTAHGLIDSSGAVKGYESELISWGNLHAISFVDGYLIEGSKSPNEIIINISEMNTTSPKSSKCLGKRGKGFSSAILIKGQWTEEEDSKLIKLVEQYGLKKWADIAAKLVGRAGKQCRERWHNHLRPDIKKDSWSEEEERLLIEAHEQFGNRWAEIAKRVPGRTENSIKNHWNATKRRQNSRRKNKKIDIQSGKARSSILQDYIKSKNLSSHTATATATAATTSPAITTPSTTTPTSASTFSSGDPTSRYNPFLPEFSDHESSPLFADAACGDDELLFMQNLFSNHPNQPSTSIPCPNHKGIMDFSKESAPSNPSNGSAHPCYDRYISYLLDGSSQSNSFDCSSYDDLLETATGTAAIDEDCRPSGGAMNRDMDLIEMVLSSK</sequence>
<dbReference type="FunFam" id="1.10.10.60:FF:000010">
    <property type="entry name" value="Transcriptional activator Myb isoform A"/>
    <property type="match status" value="1"/>
</dbReference>
<organism evidence="9 10">
    <name type="scientific">Nepenthes gracilis</name>
    <name type="common">Slender pitcher plant</name>
    <dbReference type="NCBI Taxonomy" id="150966"/>
    <lineage>
        <taxon>Eukaryota</taxon>
        <taxon>Viridiplantae</taxon>
        <taxon>Streptophyta</taxon>
        <taxon>Embryophyta</taxon>
        <taxon>Tracheophyta</taxon>
        <taxon>Spermatophyta</taxon>
        <taxon>Magnoliopsida</taxon>
        <taxon>eudicotyledons</taxon>
        <taxon>Gunneridae</taxon>
        <taxon>Pentapetalae</taxon>
        <taxon>Caryophyllales</taxon>
        <taxon>Nepenthaceae</taxon>
        <taxon>Nepenthes</taxon>
    </lineage>
</organism>
<dbReference type="AlphaFoldDB" id="A0AAD3SJD9"/>
<evidence type="ECO:0000259" key="8">
    <source>
        <dbReference type="PROSITE" id="PS51294"/>
    </source>
</evidence>
<feature type="region of interest" description="Disordered" evidence="5">
    <location>
        <begin position="222"/>
        <end position="254"/>
    </location>
</feature>
<feature type="region of interest" description="Disordered" evidence="5">
    <location>
        <begin position="277"/>
        <end position="306"/>
    </location>
</feature>
<dbReference type="SUPFAM" id="SSF46689">
    <property type="entry name" value="Homeodomain-like"/>
    <property type="match status" value="1"/>
</dbReference>
<dbReference type="GO" id="GO:0005634">
    <property type="term" value="C:nucleus"/>
    <property type="evidence" value="ECO:0007669"/>
    <property type="project" value="UniProtKB-SubCell"/>
</dbReference>
<feature type="domain" description="HTH myb-type" evidence="8">
    <location>
        <begin position="135"/>
        <end position="190"/>
    </location>
</feature>
<feature type="compositionally biased region" description="Basic residues" evidence="5">
    <location>
        <begin position="235"/>
        <end position="247"/>
    </location>
</feature>
<keyword evidence="2" id="KW-0677">Repeat</keyword>
<dbReference type="EMBL" id="BSYO01000011">
    <property type="protein sequence ID" value="GMH12233.1"/>
    <property type="molecule type" value="Genomic_DNA"/>
</dbReference>
<keyword evidence="4" id="KW-0539">Nucleus</keyword>
<feature type="domain" description="SANT" evidence="7">
    <location>
        <begin position="190"/>
        <end position="241"/>
    </location>
</feature>
<evidence type="ECO:0000256" key="3">
    <source>
        <dbReference type="ARBA" id="ARBA00023125"/>
    </source>
</evidence>
<dbReference type="InterPro" id="IPR009057">
    <property type="entry name" value="Homeodomain-like_sf"/>
</dbReference>